<dbReference type="EMBL" id="CAJVPK010001140">
    <property type="protein sequence ID" value="CAG8573221.1"/>
    <property type="molecule type" value="Genomic_DNA"/>
</dbReference>
<keyword evidence="1" id="KW-1133">Transmembrane helix</keyword>
<evidence type="ECO:0000313" key="2">
    <source>
        <dbReference type="EMBL" id="CAG8573221.1"/>
    </source>
</evidence>
<keyword evidence="1" id="KW-0472">Membrane</keyword>
<dbReference type="InterPro" id="IPR029164">
    <property type="entry name" value="PIG-Y"/>
</dbReference>
<dbReference type="Proteomes" id="UP000789706">
    <property type="component" value="Unassembled WGS sequence"/>
</dbReference>
<dbReference type="AlphaFoldDB" id="A0A9N9BR76"/>
<comment type="caution">
    <text evidence="2">The sequence shown here is derived from an EMBL/GenBank/DDBJ whole genome shotgun (WGS) entry which is preliminary data.</text>
</comment>
<dbReference type="OrthoDB" id="2157498at2759"/>
<dbReference type="PANTHER" id="PTHR36485:SF1">
    <property type="entry name" value="TRANSMEMBRANE PROTEIN"/>
    <property type="match status" value="1"/>
</dbReference>
<sequence>MYNNHNNFLSLILDGKQQHYFNDSEIVERGELGKGELGRVVEKVNKLEREREVEGKVEREGIERGMEKEIERRMERGMEREIERGIERDTLDWIKKDGYYCLLIPITLPVAVYSIFWNWLGMKFFKHN</sequence>
<proteinExistence type="predicted"/>
<dbReference type="Pfam" id="PF15159">
    <property type="entry name" value="PIG-Y"/>
    <property type="match status" value="1"/>
</dbReference>
<protein>
    <submittedName>
        <fullName evidence="2">51_t:CDS:1</fullName>
    </submittedName>
</protein>
<organism evidence="2 3">
    <name type="scientific">Diversispora eburnea</name>
    <dbReference type="NCBI Taxonomy" id="1213867"/>
    <lineage>
        <taxon>Eukaryota</taxon>
        <taxon>Fungi</taxon>
        <taxon>Fungi incertae sedis</taxon>
        <taxon>Mucoromycota</taxon>
        <taxon>Glomeromycotina</taxon>
        <taxon>Glomeromycetes</taxon>
        <taxon>Diversisporales</taxon>
        <taxon>Diversisporaceae</taxon>
        <taxon>Diversispora</taxon>
    </lineage>
</organism>
<dbReference type="PANTHER" id="PTHR36485">
    <property type="entry name" value="OS01G0939000 PROTEIN"/>
    <property type="match status" value="1"/>
</dbReference>
<keyword evidence="3" id="KW-1185">Reference proteome</keyword>
<gene>
    <name evidence="2" type="ORF">DEBURN_LOCUS8190</name>
</gene>
<reference evidence="2" key="1">
    <citation type="submission" date="2021-06" db="EMBL/GenBank/DDBJ databases">
        <authorList>
            <person name="Kallberg Y."/>
            <person name="Tangrot J."/>
            <person name="Rosling A."/>
        </authorList>
    </citation>
    <scope>NUCLEOTIDE SEQUENCE</scope>
    <source>
        <strain evidence="2">AZ414A</strain>
    </source>
</reference>
<evidence type="ECO:0000313" key="3">
    <source>
        <dbReference type="Proteomes" id="UP000789706"/>
    </source>
</evidence>
<name>A0A9N9BR76_9GLOM</name>
<evidence type="ECO:0000256" key="1">
    <source>
        <dbReference type="SAM" id="Phobius"/>
    </source>
</evidence>
<keyword evidence="1" id="KW-0812">Transmembrane</keyword>
<feature type="transmembrane region" description="Helical" evidence="1">
    <location>
        <begin position="98"/>
        <end position="120"/>
    </location>
</feature>
<accession>A0A9N9BR76</accession>